<feature type="signal peptide" evidence="2">
    <location>
        <begin position="1"/>
        <end position="18"/>
    </location>
</feature>
<dbReference type="Ensembl" id="ENSSFOT00015064393.1">
    <property type="protein sequence ID" value="ENSSFOP00015075446.1"/>
    <property type="gene ID" value="ENSSFOG00015028995.1"/>
</dbReference>
<gene>
    <name evidence="3" type="primary">LOC108921368</name>
</gene>
<organism evidence="3 4">
    <name type="scientific">Scleropages formosus</name>
    <name type="common">Asian bonytongue</name>
    <name type="synonym">Osteoglossum formosum</name>
    <dbReference type="NCBI Taxonomy" id="113540"/>
    <lineage>
        <taxon>Eukaryota</taxon>
        <taxon>Metazoa</taxon>
        <taxon>Chordata</taxon>
        <taxon>Craniata</taxon>
        <taxon>Vertebrata</taxon>
        <taxon>Euteleostomi</taxon>
        <taxon>Actinopterygii</taxon>
        <taxon>Neopterygii</taxon>
        <taxon>Teleostei</taxon>
        <taxon>Osteoglossocephala</taxon>
        <taxon>Osteoglossomorpha</taxon>
        <taxon>Osteoglossiformes</taxon>
        <taxon>Osteoglossidae</taxon>
        <taxon>Scleropages</taxon>
    </lineage>
</organism>
<reference evidence="3" key="2">
    <citation type="submission" date="2025-08" db="UniProtKB">
        <authorList>
            <consortium name="Ensembl"/>
        </authorList>
    </citation>
    <scope>IDENTIFICATION</scope>
</reference>
<keyword evidence="2" id="KW-0732">Signal</keyword>
<evidence type="ECO:0000313" key="3">
    <source>
        <dbReference type="Ensembl" id="ENSSFOP00015075446.1"/>
    </source>
</evidence>
<feature type="region of interest" description="Disordered" evidence="1">
    <location>
        <begin position="298"/>
        <end position="321"/>
    </location>
</feature>
<sequence>MCSFCISCFSSFLESAFGCPGVPSLCFGEGHDQLRKRPLALPARRWCSGKLGFVLASWGNLKHLQGEVYGPDSASPAVQALLDAEPTVQCRENFMTLHLKGTLVGSNLLVDRGNGSPLPISELPSKCGYFVKMTWHDVLFKAPYNGCYNTKEGGSNVLPLRWLGTPMKVTCPHRPSTAPASVVCYPSGMVVKIDAPYAVASKINIKFKNKWKPLLWVSAQCGYSVVTHPGGLVITAPFSPCDETKAGMHTIEILEGNIKLSCPSPAANMPSNYFLFGKLEMPVPAPAAPWPPGFMYPQPPKPVPTTTAPEPTLAHPQPPKPLPATSGPWPPCFMYPELPKPLPATSGPWPPCFVYPQALKPVSASPAPKPTPAHPQLLKPVPTSAGPWPPCFRYHQLPKHRPATGGSWPPCFRYPQLPKSIPATAEPALAYPQPPKPVPATFAPPYLKPERGERLPSLNYPRPPWSVYSQVIPLSPGSQPFSRPDSPRPPSTHFSAYIWPLTYTKSFQAGYPHSPNCPFSHNRHSHLHLGSAREHHAPLPLPRKCNLPYRGSSSRPAIRFAAPAFAPQASHKAFKSYWDFVPPSHSE</sequence>
<accession>A0A8C9WMN8</accession>
<reference evidence="3" key="3">
    <citation type="submission" date="2025-09" db="UniProtKB">
        <authorList>
            <consortium name="Ensembl"/>
        </authorList>
    </citation>
    <scope>IDENTIFICATION</scope>
</reference>
<evidence type="ECO:0000256" key="2">
    <source>
        <dbReference type="SAM" id="SignalP"/>
    </source>
</evidence>
<evidence type="ECO:0000256" key="1">
    <source>
        <dbReference type="SAM" id="MobiDB-lite"/>
    </source>
</evidence>
<protein>
    <submittedName>
        <fullName evidence="3">Uncharacterized protein</fullName>
    </submittedName>
</protein>
<name>A0A8C9WMN8_SCLFO</name>
<evidence type="ECO:0000313" key="4">
    <source>
        <dbReference type="Proteomes" id="UP000694397"/>
    </source>
</evidence>
<dbReference type="GeneTree" id="ENSGT00940000173998"/>
<keyword evidence="4" id="KW-1185">Reference proteome</keyword>
<dbReference type="Proteomes" id="UP000694397">
    <property type="component" value="Chromosome 25"/>
</dbReference>
<feature type="chain" id="PRO_5034909942" evidence="2">
    <location>
        <begin position="19"/>
        <end position="587"/>
    </location>
</feature>
<dbReference type="OrthoDB" id="8956920at2759"/>
<reference evidence="3 4" key="1">
    <citation type="submission" date="2019-04" db="EMBL/GenBank/DDBJ databases">
        <authorList>
            <consortium name="Wellcome Sanger Institute Data Sharing"/>
        </authorList>
    </citation>
    <scope>NUCLEOTIDE SEQUENCE [LARGE SCALE GENOMIC DNA]</scope>
</reference>
<proteinExistence type="predicted"/>
<dbReference type="AlphaFoldDB" id="A0A8C9WMN8"/>